<dbReference type="InterPro" id="IPR050099">
    <property type="entry name" value="SIS_GmhA/DiaA_subfam"/>
</dbReference>
<protein>
    <submittedName>
        <fullName evidence="2">D-sedoheptulose 7-phosphate isomerase</fullName>
        <ecNumber evidence="2">5.3.1.28</ecNumber>
    </submittedName>
</protein>
<dbReference type="CDD" id="cd05006">
    <property type="entry name" value="SIS_GmhA"/>
    <property type="match status" value="1"/>
</dbReference>
<name>A0A7W5H5B5_9BACT</name>
<proteinExistence type="predicted"/>
<dbReference type="Proteomes" id="UP000536179">
    <property type="component" value="Unassembled WGS sequence"/>
</dbReference>
<evidence type="ECO:0000259" key="1">
    <source>
        <dbReference type="PROSITE" id="PS51464"/>
    </source>
</evidence>
<evidence type="ECO:0000313" key="2">
    <source>
        <dbReference type="EMBL" id="MBB3206274.1"/>
    </source>
</evidence>
<reference evidence="2 3" key="1">
    <citation type="submission" date="2020-08" db="EMBL/GenBank/DDBJ databases">
        <title>Genomic Encyclopedia of Type Strains, Phase III (KMG-III): the genomes of soil and plant-associated and newly described type strains.</title>
        <authorList>
            <person name="Whitman W."/>
        </authorList>
    </citation>
    <scope>NUCLEOTIDE SEQUENCE [LARGE SCALE GENOMIC DNA]</scope>
    <source>
        <strain evidence="2 3">CECT 8075</strain>
    </source>
</reference>
<dbReference type="AlphaFoldDB" id="A0A7W5H5B5"/>
<comment type="caution">
    <text evidence="2">The sequence shown here is derived from an EMBL/GenBank/DDBJ whole genome shotgun (WGS) entry which is preliminary data.</text>
</comment>
<dbReference type="SUPFAM" id="SSF53697">
    <property type="entry name" value="SIS domain"/>
    <property type="match status" value="1"/>
</dbReference>
<dbReference type="GO" id="GO:0016853">
    <property type="term" value="F:isomerase activity"/>
    <property type="evidence" value="ECO:0007669"/>
    <property type="project" value="UniProtKB-KW"/>
</dbReference>
<keyword evidence="3" id="KW-1185">Reference proteome</keyword>
<dbReference type="InterPro" id="IPR046348">
    <property type="entry name" value="SIS_dom_sf"/>
</dbReference>
<dbReference type="InterPro" id="IPR001347">
    <property type="entry name" value="SIS_dom"/>
</dbReference>
<gene>
    <name evidence="2" type="ORF">FHS27_002083</name>
</gene>
<dbReference type="EMBL" id="JACHXU010000006">
    <property type="protein sequence ID" value="MBB3206274.1"/>
    <property type="molecule type" value="Genomic_DNA"/>
</dbReference>
<dbReference type="RefSeq" id="WP_184304659.1">
    <property type="nucleotide sequence ID" value="NZ_JACHXU010000006.1"/>
</dbReference>
<dbReference type="EC" id="5.3.1.28" evidence="2"/>
<dbReference type="Gene3D" id="3.40.50.10490">
    <property type="entry name" value="Glucose-6-phosphate isomerase like protein, domain 1"/>
    <property type="match status" value="1"/>
</dbReference>
<dbReference type="PANTHER" id="PTHR30390:SF7">
    <property type="entry name" value="PHOSPHOHEPTOSE ISOMERASE"/>
    <property type="match status" value="1"/>
</dbReference>
<sequence>MIDEAWYSDYLERYRRVLFGKEVYTCCRKLYEVAVRVRDNGNKFMVAGNGASASIASHVAADMTKQGGVPAITFHDPNLITMLSNDYGFEHWVEQAIEKYHRPGDAVILISSSGSSPNMVNAAAISEKLGLHVTTAVGFDNEGPLGQTGDINFVVDSKAYNVIENVHSIWLTMVVDMLVGNAEYSVK</sequence>
<dbReference type="InterPro" id="IPR035461">
    <property type="entry name" value="GmhA/DiaA"/>
</dbReference>
<dbReference type="PROSITE" id="PS51464">
    <property type="entry name" value="SIS"/>
    <property type="match status" value="1"/>
</dbReference>
<feature type="domain" description="SIS" evidence="1">
    <location>
        <begin position="33"/>
        <end position="187"/>
    </location>
</feature>
<accession>A0A7W5H5B5</accession>
<dbReference type="PANTHER" id="PTHR30390">
    <property type="entry name" value="SEDOHEPTULOSE 7-PHOSPHATE ISOMERASE / DNAA INITIATOR-ASSOCIATING FACTOR FOR REPLICATION INITIATION"/>
    <property type="match status" value="1"/>
</dbReference>
<evidence type="ECO:0000313" key="3">
    <source>
        <dbReference type="Proteomes" id="UP000536179"/>
    </source>
</evidence>
<dbReference type="Pfam" id="PF13580">
    <property type="entry name" value="SIS_2"/>
    <property type="match status" value="1"/>
</dbReference>
<organism evidence="2 3">
    <name type="scientific">Aporhodopirellula rubra</name>
    <dbReference type="NCBI Taxonomy" id="980271"/>
    <lineage>
        <taxon>Bacteria</taxon>
        <taxon>Pseudomonadati</taxon>
        <taxon>Planctomycetota</taxon>
        <taxon>Planctomycetia</taxon>
        <taxon>Pirellulales</taxon>
        <taxon>Pirellulaceae</taxon>
        <taxon>Aporhodopirellula</taxon>
    </lineage>
</organism>
<keyword evidence="2" id="KW-0413">Isomerase</keyword>
<dbReference type="GO" id="GO:0097367">
    <property type="term" value="F:carbohydrate derivative binding"/>
    <property type="evidence" value="ECO:0007669"/>
    <property type="project" value="InterPro"/>
</dbReference>
<dbReference type="GO" id="GO:1901135">
    <property type="term" value="P:carbohydrate derivative metabolic process"/>
    <property type="evidence" value="ECO:0007669"/>
    <property type="project" value="InterPro"/>
</dbReference>